<gene>
    <name evidence="2" type="ORF">Glove_621g28</name>
</gene>
<keyword evidence="3" id="KW-1185">Reference proteome</keyword>
<evidence type="ECO:0000313" key="3">
    <source>
        <dbReference type="Proteomes" id="UP000266861"/>
    </source>
</evidence>
<dbReference type="OrthoDB" id="2431110at2759"/>
<dbReference type="AlphaFoldDB" id="A0A397G615"/>
<feature type="region of interest" description="Disordered" evidence="1">
    <location>
        <begin position="709"/>
        <end position="761"/>
    </location>
</feature>
<name>A0A397G615_9GLOM</name>
<feature type="region of interest" description="Disordered" evidence="1">
    <location>
        <begin position="562"/>
        <end position="585"/>
    </location>
</feature>
<dbReference type="EMBL" id="PQFF01000515">
    <property type="protein sequence ID" value="RHZ46462.1"/>
    <property type="molecule type" value="Genomic_DNA"/>
</dbReference>
<evidence type="ECO:0008006" key="4">
    <source>
        <dbReference type="Google" id="ProtNLM"/>
    </source>
</evidence>
<dbReference type="PANTHER" id="PTHR46579">
    <property type="entry name" value="F5/8 TYPE C DOMAIN-CONTAINING PROTEIN-RELATED"/>
    <property type="match status" value="1"/>
</dbReference>
<reference evidence="2 3" key="1">
    <citation type="submission" date="2018-08" db="EMBL/GenBank/DDBJ databases">
        <title>Genome and evolution of the arbuscular mycorrhizal fungus Diversispora epigaea (formerly Glomus versiforme) and its bacterial endosymbionts.</title>
        <authorList>
            <person name="Sun X."/>
            <person name="Fei Z."/>
            <person name="Harrison M."/>
        </authorList>
    </citation>
    <scope>NUCLEOTIDE SEQUENCE [LARGE SCALE GENOMIC DNA]</scope>
    <source>
        <strain evidence="2 3">IT104</strain>
    </source>
</reference>
<protein>
    <recommendedName>
        <fullName evidence="4">DUF4218 domain-containing protein</fullName>
    </recommendedName>
</protein>
<evidence type="ECO:0000256" key="1">
    <source>
        <dbReference type="SAM" id="MobiDB-lite"/>
    </source>
</evidence>
<feature type="compositionally biased region" description="Basic and acidic residues" evidence="1">
    <location>
        <begin position="718"/>
        <end position="738"/>
    </location>
</feature>
<sequence>MNNGLQNLQTSKNIDNMLKYDTRRTREAYFKINGVRWSELLRLPYMDLIRFAVVDPMHYLIMIYATTILWNMLNDNDRKILGHFVQACNLLVARFVIEDDLQEVQERLRNMSINIKRTYGPEFITSNIHLSMHIPECIRDYGSVYSFWLFPYERLNGYIGSYPNSNRQIEPELMGIVLKNSLVDYHLSCQWTSGLLENSLKFLAPKKAAGSLAVTNKFDREELQYFISLRHDTSNKIYGTEYIPGRMLTPSYEKKDVNACIEITMNQYTRLIIAYRDGTSDMYPGEVQYYFEHTLTLSKGSKIHFLVYVKWYKNALSSSIRFKHKFMEPEVSNTELWNGEYYEEGQDSIIAVHRIYNKENHLTRLFWMSSDQVDLWFKYHDVVTLISDETLDIYIWILECIRRATEQVPIVIFTDADPALDTAIPIVFLETYLVHFGQNLFPTITKVLDKYLTEPINNIIRTEISQCLFVNANMIKPSNEELNQKQICYMYETNLQESIILNCERDTYNSESINKSILPTQYLVTIPTTVFMFRKAIPVNDETSTVNAIDEIFNNTHEIQMNESNTGQGKKHRIDGVEEEDETEQDNEIIKTNLENVKNSNKAIHKDELHHTTFGIGINVSDIYVIIHAGISMSIRNLVQESGRKFEGTLSRYPKDHTFGIFIVSSENRYSGSAFSYTRSFSYKLVLTDITNLNNEEAFKRLTVSKKSAVSERPAAPKKNDGDNDKADEGDEAYKADEAYETDEGDEYHNEIINIDESEEE</sequence>
<organism evidence="2 3">
    <name type="scientific">Diversispora epigaea</name>
    <dbReference type="NCBI Taxonomy" id="1348612"/>
    <lineage>
        <taxon>Eukaryota</taxon>
        <taxon>Fungi</taxon>
        <taxon>Fungi incertae sedis</taxon>
        <taxon>Mucoromycota</taxon>
        <taxon>Glomeromycotina</taxon>
        <taxon>Glomeromycetes</taxon>
        <taxon>Diversisporales</taxon>
        <taxon>Diversisporaceae</taxon>
        <taxon>Diversispora</taxon>
    </lineage>
</organism>
<dbReference type="Proteomes" id="UP000266861">
    <property type="component" value="Unassembled WGS sequence"/>
</dbReference>
<accession>A0A397G615</accession>
<dbReference type="PANTHER" id="PTHR46579:SF2">
    <property type="entry name" value="C2H2-TYPE DOMAIN-CONTAINING PROTEIN"/>
    <property type="match status" value="1"/>
</dbReference>
<proteinExistence type="predicted"/>
<comment type="caution">
    <text evidence="2">The sequence shown here is derived from an EMBL/GenBank/DDBJ whole genome shotgun (WGS) entry which is preliminary data.</text>
</comment>
<evidence type="ECO:0000313" key="2">
    <source>
        <dbReference type="EMBL" id="RHZ46462.1"/>
    </source>
</evidence>